<evidence type="ECO:0000256" key="3">
    <source>
        <dbReference type="ARBA" id="ARBA00022676"/>
    </source>
</evidence>
<dbReference type="InterPro" id="IPR008166">
    <property type="entry name" value="Glyco_transf_92"/>
</dbReference>
<dbReference type="GO" id="GO:0016757">
    <property type="term" value="F:glycosyltransferase activity"/>
    <property type="evidence" value="ECO:0007669"/>
    <property type="project" value="UniProtKB-UniRule"/>
</dbReference>
<dbReference type="EMBL" id="CACVKT020000470">
    <property type="protein sequence ID" value="CAC5359349.1"/>
    <property type="molecule type" value="Genomic_DNA"/>
</dbReference>
<evidence type="ECO:0000256" key="4">
    <source>
        <dbReference type="ARBA" id="ARBA00022679"/>
    </source>
</evidence>
<proteinExistence type="inferred from homology"/>
<feature type="compositionally biased region" description="Acidic residues" evidence="9">
    <location>
        <begin position="433"/>
        <end position="455"/>
    </location>
</feature>
<keyword evidence="6" id="KW-1133">Transmembrane helix</keyword>
<organism evidence="10 11">
    <name type="scientific">Mytilus coruscus</name>
    <name type="common">Sea mussel</name>
    <dbReference type="NCBI Taxonomy" id="42192"/>
    <lineage>
        <taxon>Eukaryota</taxon>
        <taxon>Metazoa</taxon>
        <taxon>Spiralia</taxon>
        <taxon>Lophotrochozoa</taxon>
        <taxon>Mollusca</taxon>
        <taxon>Bivalvia</taxon>
        <taxon>Autobranchia</taxon>
        <taxon>Pteriomorphia</taxon>
        <taxon>Mytilida</taxon>
        <taxon>Mytiloidea</taxon>
        <taxon>Mytilidae</taxon>
        <taxon>Mytilinae</taxon>
        <taxon>Mytilus</taxon>
    </lineage>
</organism>
<sequence length="609" mass="69694">MKKTKIVCSLCIFLIGLILFKICKRNYVKNIESCYETVHVFSAVAQAKPTLSFIEHIVLNVLDGSKHSNCDCCIYGYQGTHVHRVNAVVKETYIHNSKLTDLIAKQFQCSVKNIGFRMVNIQLVGKMESCSTSYNLHPVLYPAIKENGFGICAKIAYNYLNPFHLIEWFEYQKMMGVDMVLISLQSLNKDAYKVLKYYEREGISKLISFPNDMPGKLDRGFTLQYWHYHQSSHDEQVAVYSCKEFLQGFAFVAIIDFDEIIVNDEFSEYTKTLLSEILPSYPDAAAFTLNVSFFITDWGVSGVEPLITSKYIRRTYPLAYRYKNIYLPNRTETIDTHRIWPKSGYRRISLQSHNVILHHYRDCNKLDMFPGDCTSFPKYTDTKMIKIMPKLYDRVVAAKKRSRTPTSLRLRTNVLLTGGRLDIPTIPTTRDEAMEEEDLPESSDISDEDMSDGDSSDPMHDGEDLKACQTCGLVFVYLRGFKEHIQKGCGINKSIEPPMSRKALEDVLNGVSVTVVCADDLPAYVVDRPKNNCDKKGSHWVVFHFSGSDTAEFFDSLGQPPEVYQRRFRNVLIANGPQYCYSPCLIQPSDSETCGLYCAYYVKKRCRGF</sequence>
<evidence type="ECO:0000256" key="6">
    <source>
        <dbReference type="ARBA" id="ARBA00022989"/>
    </source>
</evidence>
<dbReference type="OrthoDB" id="6429004at2759"/>
<evidence type="ECO:0000256" key="5">
    <source>
        <dbReference type="ARBA" id="ARBA00022692"/>
    </source>
</evidence>
<gene>
    <name evidence="10" type="ORF">MCOR_2240</name>
</gene>
<dbReference type="InterPro" id="IPR038765">
    <property type="entry name" value="Papain-like_cys_pep_sf"/>
</dbReference>
<dbReference type="PANTHER" id="PTHR21461">
    <property type="entry name" value="GLYCOSYLTRANSFERASE FAMILY 92 PROTEIN"/>
    <property type="match status" value="1"/>
</dbReference>
<dbReference type="Pfam" id="PF01697">
    <property type="entry name" value="Glyco_transf_92"/>
    <property type="match status" value="1"/>
</dbReference>
<dbReference type="GO" id="GO:0016020">
    <property type="term" value="C:membrane"/>
    <property type="evidence" value="ECO:0007669"/>
    <property type="project" value="UniProtKB-SubCell"/>
</dbReference>
<dbReference type="AlphaFoldDB" id="A0A6J8A0K6"/>
<evidence type="ECO:0000256" key="8">
    <source>
        <dbReference type="RuleBase" id="RU366017"/>
    </source>
</evidence>
<keyword evidence="7" id="KW-0472">Membrane</keyword>
<keyword evidence="5" id="KW-0812">Transmembrane</keyword>
<dbReference type="Gene3D" id="3.40.395.10">
    <property type="entry name" value="Adenoviral Proteinase, Chain A"/>
    <property type="match status" value="1"/>
</dbReference>
<dbReference type="EC" id="2.4.1.-" evidence="8"/>
<evidence type="ECO:0000256" key="9">
    <source>
        <dbReference type="SAM" id="MobiDB-lite"/>
    </source>
</evidence>
<dbReference type="GO" id="GO:0005737">
    <property type="term" value="C:cytoplasm"/>
    <property type="evidence" value="ECO:0007669"/>
    <property type="project" value="TreeGrafter"/>
</dbReference>
<dbReference type="SUPFAM" id="SSF54001">
    <property type="entry name" value="Cysteine proteinases"/>
    <property type="match status" value="1"/>
</dbReference>
<evidence type="ECO:0000256" key="7">
    <source>
        <dbReference type="ARBA" id="ARBA00023136"/>
    </source>
</evidence>
<dbReference type="PANTHER" id="PTHR21461:SF69">
    <property type="entry name" value="GLYCOSYLTRANSFERASE FAMILY 92 PROTEIN"/>
    <property type="match status" value="1"/>
</dbReference>
<reference evidence="10 11" key="1">
    <citation type="submission" date="2020-06" db="EMBL/GenBank/DDBJ databases">
        <authorList>
            <person name="Li R."/>
            <person name="Bekaert M."/>
        </authorList>
    </citation>
    <scope>NUCLEOTIDE SEQUENCE [LARGE SCALE GENOMIC DNA]</scope>
    <source>
        <strain evidence="11">wild</strain>
    </source>
</reference>
<dbReference type="Proteomes" id="UP000507470">
    <property type="component" value="Unassembled WGS sequence"/>
</dbReference>
<accession>A0A6J8A0K6</accession>
<comment type="similarity">
    <text evidence="2 8">Belongs to the glycosyltransferase 92 family.</text>
</comment>
<evidence type="ECO:0000256" key="1">
    <source>
        <dbReference type="ARBA" id="ARBA00004167"/>
    </source>
</evidence>
<protein>
    <recommendedName>
        <fullName evidence="8">Glycosyltransferase family 92 protein</fullName>
        <ecNumber evidence="8">2.4.1.-</ecNumber>
    </recommendedName>
</protein>
<evidence type="ECO:0000313" key="11">
    <source>
        <dbReference type="Proteomes" id="UP000507470"/>
    </source>
</evidence>
<keyword evidence="3 8" id="KW-0328">Glycosyltransferase</keyword>
<feature type="region of interest" description="Disordered" evidence="9">
    <location>
        <begin position="423"/>
        <end position="461"/>
    </location>
</feature>
<keyword evidence="11" id="KW-1185">Reference proteome</keyword>
<keyword evidence="4 8" id="KW-0808">Transferase</keyword>
<comment type="subcellular location">
    <subcellularLocation>
        <location evidence="1">Membrane</location>
        <topology evidence="1">Single-pass membrane protein</topology>
    </subcellularLocation>
</comment>
<evidence type="ECO:0000313" key="10">
    <source>
        <dbReference type="EMBL" id="CAC5359349.1"/>
    </source>
</evidence>
<evidence type="ECO:0000256" key="2">
    <source>
        <dbReference type="ARBA" id="ARBA00007647"/>
    </source>
</evidence>
<name>A0A6J8A0K6_MYTCO</name>